<dbReference type="GO" id="GO:0005886">
    <property type="term" value="C:plasma membrane"/>
    <property type="evidence" value="ECO:0007669"/>
    <property type="project" value="TreeGrafter"/>
</dbReference>
<comment type="caution">
    <text evidence="15">The sequence shown here is derived from an EMBL/GenBank/DDBJ whole genome shotgun (WGS) entry which is preliminary data.</text>
</comment>
<comment type="subcellular location">
    <subcellularLocation>
        <location evidence="2">Membrane</location>
        <topology evidence="2">Multi-pass membrane protein</topology>
    </subcellularLocation>
</comment>
<dbReference type="EMBL" id="JAEDAK010000007">
    <property type="protein sequence ID" value="MBH9577508.1"/>
    <property type="molecule type" value="Genomic_DNA"/>
</dbReference>
<evidence type="ECO:0000256" key="7">
    <source>
        <dbReference type="ARBA" id="ARBA00022741"/>
    </source>
</evidence>
<evidence type="ECO:0000256" key="12">
    <source>
        <dbReference type="ARBA" id="ARBA00023136"/>
    </source>
</evidence>
<evidence type="ECO:0000259" key="14">
    <source>
        <dbReference type="PROSITE" id="PS50109"/>
    </source>
</evidence>
<dbReference type="EC" id="2.7.13.3" evidence="3"/>
<dbReference type="PROSITE" id="PS50109">
    <property type="entry name" value="HIS_KIN"/>
    <property type="match status" value="1"/>
</dbReference>
<dbReference type="InterPro" id="IPR025201">
    <property type="entry name" value="KdpD_TM"/>
</dbReference>
<evidence type="ECO:0000256" key="6">
    <source>
        <dbReference type="ARBA" id="ARBA00022692"/>
    </source>
</evidence>
<evidence type="ECO:0000256" key="3">
    <source>
        <dbReference type="ARBA" id="ARBA00012438"/>
    </source>
</evidence>
<reference evidence="15" key="1">
    <citation type="submission" date="2020-12" db="EMBL/GenBank/DDBJ databases">
        <title>The genome sequence of Inhella sp. 1Y17.</title>
        <authorList>
            <person name="Liu Y."/>
        </authorList>
    </citation>
    <scope>NUCLEOTIDE SEQUENCE</scope>
    <source>
        <strain evidence="15">1Y17</strain>
    </source>
</reference>
<sequence>MRFPSLRPLLAGAATWALCWTLLLVLAPQLELAHLALLMVMGALLAGLWWPPRLALPVAVLAVAAFNWRFVPPQGSLRVERPQDLLLLLTLLGASALVAGLMARQRRLADTAQAHARRSEELRAFAEHLRDGAGPAALLPQLQALARGPVSLRLADGELLGQPTPGAATGLALCMAQAQAFGPGCGHHEDEDAWYLPLRGRQACHGAAHLPLGERPVQFDEADRLQAQALCDQLGLALERAQALASAQAAQEEAASQRLRNTLLAAIAHDHRTPLATILGAATSLRDQAERLDGLQRQRLAERIVSEAEQLARLTDNALQLARLGQPGLALNLDWESVEELVGSVLQRLRERDPQRRIKLHLAPDLPLLRCDAVLLVQLLDNLLDNALRHGGGGTVELHARQRGKQLQLAVRDRGPGVPLGQRERIFEPYQRGEQAQGRGTGVGLALCRAIARAHGGELHYRARGHGGSSFELALPLPEQAAP</sequence>
<organism evidence="15 16">
    <name type="scientific">Inhella proteolytica</name>
    <dbReference type="NCBI Taxonomy" id="2795029"/>
    <lineage>
        <taxon>Bacteria</taxon>
        <taxon>Pseudomonadati</taxon>
        <taxon>Pseudomonadota</taxon>
        <taxon>Betaproteobacteria</taxon>
        <taxon>Burkholderiales</taxon>
        <taxon>Sphaerotilaceae</taxon>
        <taxon>Inhella</taxon>
    </lineage>
</organism>
<evidence type="ECO:0000313" key="15">
    <source>
        <dbReference type="EMBL" id="MBH9577508.1"/>
    </source>
</evidence>
<proteinExistence type="predicted"/>
<evidence type="ECO:0000256" key="13">
    <source>
        <dbReference type="SAM" id="Phobius"/>
    </source>
</evidence>
<gene>
    <name evidence="15" type="ORF">I7X39_11410</name>
</gene>
<feature type="domain" description="Histidine kinase" evidence="14">
    <location>
        <begin position="266"/>
        <end position="479"/>
    </location>
</feature>
<dbReference type="Pfam" id="PF13493">
    <property type="entry name" value="DUF4118"/>
    <property type="match status" value="1"/>
</dbReference>
<evidence type="ECO:0000256" key="9">
    <source>
        <dbReference type="ARBA" id="ARBA00022840"/>
    </source>
</evidence>
<dbReference type="GO" id="GO:0005524">
    <property type="term" value="F:ATP binding"/>
    <property type="evidence" value="ECO:0007669"/>
    <property type="project" value="UniProtKB-KW"/>
</dbReference>
<keyword evidence="10 13" id="KW-1133">Transmembrane helix</keyword>
<dbReference type="InterPro" id="IPR004358">
    <property type="entry name" value="Sig_transdc_His_kin-like_C"/>
</dbReference>
<dbReference type="InterPro" id="IPR003594">
    <property type="entry name" value="HATPase_dom"/>
</dbReference>
<evidence type="ECO:0000256" key="2">
    <source>
        <dbReference type="ARBA" id="ARBA00004141"/>
    </source>
</evidence>
<dbReference type="InterPro" id="IPR036890">
    <property type="entry name" value="HATPase_C_sf"/>
</dbReference>
<dbReference type="RefSeq" id="WP_198111286.1">
    <property type="nucleotide sequence ID" value="NZ_JAEDAK010000007.1"/>
</dbReference>
<protein>
    <recommendedName>
        <fullName evidence="3">histidine kinase</fullName>
        <ecNumber evidence="3">2.7.13.3</ecNumber>
    </recommendedName>
</protein>
<dbReference type="InterPro" id="IPR003661">
    <property type="entry name" value="HisK_dim/P_dom"/>
</dbReference>
<dbReference type="Pfam" id="PF02518">
    <property type="entry name" value="HATPase_c"/>
    <property type="match status" value="1"/>
</dbReference>
<dbReference type="InterPro" id="IPR005467">
    <property type="entry name" value="His_kinase_dom"/>
</dbReference>
<evidence type="ECO:0000256" key="5">
    <source>
        <dbReference type="ARBA" id="ARBA00022679"/>
    </source>
</evidence>
<accession>A0A931J2F0</accession>
<evidence type="ECO:0000256" key="10">
    <source>
        <dbReference type="ARBA" id="ARBA00022989"/>
    </source>
</evidence>
<keyword evidence="4" id="KW-0597">Phosphoprotein</keyword>
<name>A0A931J2F0_9BURK</name>
<keyword evidence="7" id="KW-0547">Nucleotide-binding</keyword>
<keyword evidence="9" id="KW-0067">ATP-binding</keyword>
<dbReference type="SUPFAM" id="SSF55781">
    <property type="entry name" value="GAF domain-like"/>
    <property type="match status" value="1"/>
</dbReference>
<evidence type="ECO:0000256" key="11">
    <source>
        <dbReference type="ARBA" id="ARBA00023012"/>
    </source>
</evidence>
<keyword evidence="11" id="KW-0902">Two-component regulatory system</keyword>
<keyword evidence="8" id="KW-0418">Kinase</keyword>
<dbReference type="InterPro" id="IPR036097">
    <property type="entry name" value="HisK_dim/P_sf"/>
</dbReference>
<dbReference type="InterPro" id="IPR038318">
    <property type="entry name" value="KdpD_sf"/>
</dbReference>
<dbReference type="CDD" id="cd00082">
    <property type="entry name" value="HisKA"/>
    <property type="match status" value="1"/>
</dbReference>
<dbReference type="Gene3D" id="1.20.120.620">
    <property type="entry name" value="Backbone structure of the membrane domain of e. Coli histidine kinase receptor kdpd"/>
    <property type="match status" value="1"/>
</dbReference>
<evidence type="ECO:0000256" key="8">
    <source>
        <dbReference type="ARBA" id="ARBA00022777"/>
    </source>
</evidence>
<dbReference type="SUPFAM" id="SSF47384">
    <property type="entry name" value="Homodimeric domain of signal transducing histidine kinase"/>
    <property type="match status" value="1"/>
</dbReference>
<dbReference type="GO" id="GO:0000155">
    <property type="term" value="F:phosphorelay sensor kinase activity"/>
    <property type="evidence" value="ECO:0007669"/>
    <property type="project" value="InterPro"/>
</dbReference>
<evidence type="ECO:0000256" key="4">
    <source>
        <dbReference type="ARBA" id="ARBA00022553"/>
    </source>
</evidence>
<dbReference type="Gene3D" id="1.10.287.130">
    <property type="match status" value="1"/>
</dbReference>
<keyword evidence="12 13" id="KW-0472">Membrane</keyword>
<feature type="transmembrane region" description="Helical" evidence="13">
    <location>
        <begin position="55"/>
        <end position="72"/>
    </location>
</feature>
<dbReference type="PRINTS" id="PR00344">
    <property type="entry name" value="BCTRLSENSOR"/>
</dbReference>
<dbReference type="SMART" id="SM00388">
    <property type="entry name" value="HisKA"/>
    <property type="match status" value="1"/>
</dbReference>
<keyword evidence="16" id="KW-1185">Reference proteome</keyword>
<dbReference type="Proteomes" id="UP000613266">
    <property type="component" value="Unassembled WGS sequence"/>
</dbReference>
<comment type="catalytic activity">
    <reaction evidence="1">
        <text>ATP + protein L-histidine = ADP + protein N-phospho-L-histidine.</text>
        <dbReference type="EC" id="2.7.13.3"/>
    </reaction>
</comment>
<keyword evidence="5" id="KW-0808">Transferase</keyword>
<dbReference type="Gene3D" id="3.30.565.10">
    <property type="entry name" value="Histidine kinase-like ATPase, C-terminal domain"/>
    <property type="match status" value="1"/>
</dbReference>
<dbReference type="AlphaFoldDB" id="A0A931J2F0"/>
<dbReference type="InterPro" id="IPR052023">
    <property type="entry name" value="Histidine_kinase_KdpD"/>
</dbReference>
<dbReference type="PANTHER" id="PTHR45569">
    <property type="entry name" value="SENSOR PROTEIN KDPD"/>
    <property type="match status" value="1"/>
</dbReference>
<keyword evidence="6 13" id="KW-0812">Transmembrane</keyword>
<feature type="transmembrane region" description="Helical" evidence="13">
    <location>
        <begin position="84"/>
        <end position="103"/>
    </location>
</feature>
<dbReference type="Pfam" id="PF00512">
    <property type="entry name" value="HisKA"/>
    <property type="match status" value="1"/>
</dbReference>
<dbReference type="PANTHER" id="PTHR45569:SF1">
    <property type="entry name" value="SENSOR PROTEIN KDPD"/>
    <property type="match status" value="1"/>
</dbReference>
<evidence type="ECO:0000256" key="1">
    <source>
        <dbReference type="ARBA" id="ARBA00000085"/>
    </source>
</evidence>
<evidence type="ECO:0000313" key="16">
    <source>
        <dbReference type="Proteomes" id="UP000613266"/>
    </source>
</evidence>
<dbReference type="SUPFAM" id="SSF55874">
    <property type="entry name" value="ATPase domain of HSP90 chaperone/DNA topoisomerase II/histidine kinase"/>
    <property type="match status" value="1"/>
</dbReference>
<dbReference type="SMART" id="SM00387">
    <property type="entry name" value="HATPase_c"/>
    <property type="match status" value="1"/>
</dbReference>
<dbReference type="CDD" id="cd00075">
    <property type="entry name" value="HATPase"/>
    <property type="match status" value="1"/>
</dbReference>